<dbReference type="Gene3D" id="3.20.20.80">
    <property type="entry name" value="Glycosidases"/>
    <property type="match status" value="1"/>
</dbReference>
<dbReference type="PANTHER" id="PTHR31297:SF13">
    <property type="entry name" value="PUTATIVE-RELATED"/>
    <property type="match status" value="1"/>
</dbReference>
<evidence type="ECO:0000256" key="3">
    <source>
        <dbReference type="ARBA" id="ARBA00023295"/>
    </source>
</evidence>
<dbReference type="SUPFAM" id="SSF51445">
    <property type="entry name" value="(Trans)glycosidases"/>
    <property type="match status" value="1"/>
</dbReference>
<evidence type="ECO:0000256" key="4">
    <source>
        <dbReference type="ARBA" id="ARBA00023316"/>
    </source>
</evidence>
<protein>
    <recommendedName>
        <fullName evidence="6">Glycoside hydrolase family 5 domain-containing protein</fullName>
    </recommendedName>
</protein>
<evidence type="ECO:0000313" key="8">
    <source>
        <dbReference type="Proteomes" id="UP001152300"/>
    </source>
</evidence>
<keyword evidence="3 5" id="KW-0326">Glycosidase</keyword>
<dbReference type="InterPro" id="IPR001547">
    <property type="entry name" value="Glyco_hydro_5"/>
</dbReference>
<dbReference type="GO" id="GO:0008422">
    <property type="term" value="F:beta-glucosidase activity"/>
    <property type="evidence" value="ECO:0007669"/>
    <property type="project" value="TreeGrafter"/>
</dbReference>
<reference evidence="7" key="1">
    <citation type="submission" date="2022-11" db="EMBL/GenBank/DDBJ databases">
        <title>Genome Resource of Sclerotinia nivalis Strain SnTB1, a Plant Pathogen Isolated from American Ginseng.</title>
        <authorList>
            <person name="Fan S."/>
        </authorList>
    </citation>
    <scope>NUCLEOTIDE SEQUENCE</scope>
    <source>
        <strain evidence="7">SnTB1</strain>
    </source>
</reference>
<dbReference type="AlphaFoldDB" id="A0A9X0AFX3"/>
<dbReference type="GO" id="GO:0071555">
    <property type="term" value="P:cell wall organization"/>
    <property type="evidence" value="ECO:0007669"/>
    <property type="project" value="UniProtKB-KW"/>
</dbReference>
<comment type="similarity">
    <text evidence="1 5">Belongs to the glycosyl hydrolase 5 (cellulase A) family.</text>
</comment>
<organism evidence="7 8">
    <name type="scientific">Sclerotinia nivalis</name>
    <dbReference type="NCBI Taxonomy" id="352851"/>
    <lineage>
        <taxon>Eukaryota</taxon>
        <taxon>Fungi</taxon>
        <taxon>Dikarya</taxon>
        <taxon>Ascomycota</taxon>
        <taxon>Pezizomycotina</taxon>
        <taxon>Leotiomycetes</taxon>
        <taxon>Helotiales</taxon>
        <taxon>Sclerotiniaceae</taxon>
        <taxon>Sclerotinia</taxon>
    </lineage>
</organism>
<dbReference type="GO" id="GO:0009251">
    <property type="term" value="P:glucan catabolic process"/>
    <property type="evidence" value="ECO:0007669"/>
    <property type="project" value="TreeGrafter"/>
</dbReference>
<keyword evidence="4" id="KW-0961">Cell wall biogenesis/degradation</keyword>
<evidence type="ECO:0000256" key="5">
    <source>
        <dbReference type="RuleBase" id="RU361153"/>
    </source>
</evidence>
<accession>A0A9X0AFX3</accession>
<evidence type="ECO:0000313" key="7">
    <source>
        <dbReference type="EMBL" id="KAJ8060178.1"/>
    </source>
</evidence>
<dbReference type="Proteomes" id="UP001152300">
    <property type="component" value="Unassembled WGS sequence"/>
</dbReference>
<sequence length="516" mass="59604">MYLHGEISLFLYDSTFFCNTKLQSRLHLSNINPLSLFPPIPNMSNGILRVKDEQIVDASGKPVILRGAGLGGWMNMENFITGYPGQEHQHRAAMLKVLGKEKYEFFFDKFLEYFFMEDDAKFFASLGLNCLRLPFNYRHFEDDMNPRVLKESGFKHLDRVIELCAKHKIYTILDMHTVPGAQNPDWHSDNPSNYASFWDHKDHQDRTIWLWSQIATRYRDNPWIAGYNPINEPCDPLHHRLSEFYTRFESKIRQIDPSHILWLDGNTFAMEWKSFNTILPNCAYALHDYSSMGFPTGTPFTNSPSQITHLESSFLRKCTFMRDHNVPSWNGEFGPVYADSSLDPNASEINAQRYSLLGAQLKIYDKYQIPWCIWLYKDLGLQGMVTTSPTSPYHTLINPFLQKKRALQLDAWGSPASDSLDSALNPLIKWIEENAPKAKEQYPTPWGVQRQLLRGVVQTYVASSFADEFAELFRGLGEEELEALAGSWKFENCVRREGLNKVLSDFAEGRRKAEDE</sequence>
<keyword evidence="2 5" id="KW-0378">Hydrolase</keyword>
<proteinExistence type="inferred from homology"/>
<feature type="domain" description="Glycoside hydrolase family 5" evidence="6">
    <location>
        <begin position="117"/>
        <end position="377"/>
    </location>
</feature>
<gene>
    <name evidence="7" type="ORF">OCU04_010523</name>
</gene>
<keyword evidence="8" id="KW-1185">Reference proteome</keyword>
<dbReference type="Pfam" id="PF00150">
    <property type="entry name" value="Cellulase"/>
    <property type="match status" value="1"/>
</dbReference>
<dbReference type="PANTHER" id="PTHR31297">
    <property type="entry name" value="GLUCAN ENDO-1,6-BETA-GLUCOSIDASE B"/>
    <property type="match status" value="1"/>
</dbReference>
<name>A0A9X0AFX3_9HELO</name>
<dbReference type="FunFam" id="3.20.20.80:FF:000130">
    <property type="entry name" value="Endoglucanase C"/>
    <property type="match status" value="1"/>
</dbReference>
<comment type="caution">
    <text evidence="7">The sequence shown here is derived from an EMBL/GenBank/DDBJ whole genome shotgun (WGS) entry which is preliminary data.</text>
</comment>
<dbReference type="InterPro" id="IPR017853">
    <property type="entry name" value="GH"/>
</dbReference>
<dbReference type="EMBL" id="JAPEIS010000013">
    <property type="protein sequence ID" value="KAJ8060178.1"/>
    <property type="molecule type" value="Genomic_DNA"/>
</dbReference>
<dbReference type="GO" id="GO:0009986">
    <property type="term" value="C:cell surface"/>
    <property type="evidence" value="ECO:0007669"/>
    <property type="project" value="TreeGrafter"/>
</dbReference>
<evidence type="ECO:0000256" key="1">
    <source>
        <dbReference type="ARBA" id="ARBA00005641"/>
    </source>
</evidence>
<dbReference type="OrthoDB" id="1887033at2759"/>
<dbReference type="GO" id="GO:0005576">
    <property type="term" value="C:extracellular region"/>
    <property type="evidence" value="ECO:0007669"/>
    <property type="project" value="TreeGrafter"/>
</dbReference>
<evidence type="ECO:0000256" key="2">
    <source>
        <dbReference type="ARBA" id="ARBA00022801"/>
    </source>
</evidence>
<dbReference type="InterPro" id="IPR050386">
    <property type="entry name" value="Glycosyl_hydrolase_5"/>
</dbReference>
<evidence type="ECO:0000259" key="6">
    <source>
        <dbReference type="Pfam" id="PF00150"/>
    </source>
</evidence>